<dbReference type="RefSeq" id="WP_281289740.1">
    <property type="nucleotide sequence ID" value="NZ_VNIB01000006.1"/>
</dbReference>
<dbReference type="EMBL" id="VNIB01000006">
    <property type="protein sequence ID" value="TYO98426.1"/>
    <property type="molecule type" value="Genomic_DNA"/>
</dbReference>
<accession>A0A5D3WKH1</accession>
<sequence length="234" mass="27853">MSYTHLTSEERFSLELLLLAGLSLRKIARILGRHHTTISREIRRNTGTNGIYCSLTAQRSADRRRAQARHYRRQLHKPLVDYVAEKLKLDWSPEQIAGRLRLDFPDDKRMRCSPETIYRWVYLDAQQGGKVYRHLRRRHRRRRRQKRFGQGRRFFAGRVSIAERPEIVAQRLRVGDWEADLMLGKPGKGALVTYLERKSRYLCWPYGWLTNRPRRSIRPWKPSWPAFPGHCAVH</sequence>
<dbReference type="PANTHER" id="PTHR10948">
    <property type="entry name" value="TRANSPOSASE"/>
    <property type="match status" value="1"/>
</dbReference>
<dbReference type="InterPro" id="IPR025246">
    <property type="entry name" value="IS30-like_HTH"/>
</dbReference>
<evidence type="ECO:0000313" key="3">
    <source>
        <dbReference type="EMBL" id="TYO98426.1"/>
    </source>
</evidence>
<proteinExistence type="predicted"/>
<dbReference type="GO" id="GO:0005829">
    <property type="term" value="C:cytosol"/>
    <property type="evidence" value="ECO:0007669"/>
    <property type="project" value="TreeGrafter"/>
</dbReference>
<keyword evidence="1" id="KW-0233">DNA recombination</keyword>
<dbReference type="Gene3D" id="1.10.10.60">
    <property type="entry name" value="Homeodomain-like"/>
    <property type="match status" value="1"/>
</dbReference>
<organism evidence="3 4">
    <name type="scientific">Geothermobacter ehrlichii</name>
    <dbReference type="NCBI Taxonomy" id="213224"/>
    <lineage>
        <taxon>Bacteria</taxon>
        <taxon>Pseudomonadati</taxon>
        <taxon>Thermodesulfobacteriota</taxon>
        <taxon>Desulfuromonadia</taxon>
        <taxon>Desulfuromonadales</taxon>
        <taxon>Geothermobacteraceae</taxon>
        <taxon>Geothermobacter</taxon>
    </lineage>
</organism>
<dbReference type="InterPro" id="IPR053392">
    <property type="entry name" value="Transposase_IS30-like"/>
</dbReference>
<comment type="caution">
    <text evidence="3">The sequence shown here is derived from an EMBL/GenBank/DDBJ whole genome shotgun (WGS) entry which is preliminary data.</text>
</comment>
<gene>
    <name evidence="3" type="ORF">EDC39_10625</name>
</gene>
<name>A0A5D3WKH1_9BACT</name>
<dbReference type="Proteomes" id="UP000324159">
    <property type="component" value="Unassembled WGS sequence"/>
</dbReference>
<evidence type="ECO:0000259" key="2">
    <source>
        <dbReference type="Pfam" id="PF13936"/>
    </source>
</evidence>
<dbReference type="InterPro" id="IPR051917">
    <property type="entry name" value="Transposase-Integrase"/>
</dbReference>
<keyword evidence="4" id="KW-1185">Reference proteome</keyword>
<evidence type="ECO:0000256" key="1">
    <source>
        <dbReference type="ARBA" id="ARBA00023172"/>
    </source>
</evidence>
<reference evidence="3 4" key="1">
    <citation type="submission" date="2019-07" db="EMBL/GenBank/DDBJ databases">
        <title>Genomic Encyclopedia of Type Strains, Phase IV (KMG-IV): sequencing the most valuable type-strain genomes for metagenomic binning, comparative biology and taxonomic classification.</title>
        <authorList>
            <person name="Goeker M."/>
        </authorList>
    </citation>
    <scope>NUCLEOTIDE SEQUENCE [LARGE SCALE GENOMIC DNA]</scope>
    <source>
        <strain evidence="3 4">SS015</strain>
    </source>
</reference>
<protein>
    <submittedName>
        <fullName evidence="3">Helix-turn-helix protein</fullName>
    </submittedName>
</protein>
<evidence type="ECO:0000313" key="4">
    <source>
        <dbReference type="Proteomes" id="UP000324159"/>
    </source>
</evidence>
<dbReference type="GO" id="GO:0004803">
    <property type="term" value="F:transposase activity"/>
    <property type="evidence" value="ECO:0007669"/>
    <property type="project" value="TreeGrafter"/>
</dbReference>
<dbReference type="NCBIfam" id="NF033563">
    <property type="entry name" value="transpos_IS30"/>
    <property type="match status" value="1"/>
</dbReference>
<dbReference type="Pfam" id="PF13936">
    <property type="entry name" value="HTH_38"/>
    <property type="match status" value="1"/>
</dbReference>
<dbReference type="AlphaFoldDB" id="A0A5D3WKH1"/>
<dbReference type="PANTHER" id="PTHR10948:SF23">
    <property type="entry name" value="TRANSPOSASE INSI FOR INSERTION SEQUENCE ELEMENT IS30A-RELATED"/>
    <property type="match status" value="1"/>
</dbReference>
<dbReference type="GO" id="GO:0006310">
    <property type="term" value="P:DNA recombination"/>
    <property type="evidence" value="ECO:0007669"/>
    <property type="project" value="UniProtKB-KW"/>
</dbReference>
<feature type="domain" description="Transposase IS30-like HTH" evidence="2">
    <location>
        <begin position="2"/>
        <end position="45"/>
    </location>
</feature>
<dbReference type="GO" id="GO:0032196">
    <property type="term" value="P:transposition"/>
    <property type="evidence" value="ECO:0007669"/>
    <property type="project" value="TreeGrafter"/>
</dbReference>